<dbReference type="Proteomes" id="UP000076842">
    <property type="component" value="Unassembled WGS sequence"/>
</dbReference>
<dbReference type="AlphaFoldDB" id="A0A165GXV6"/>
<dbReference type="InterPro" id="IPR036291">
    <property type="entry name" value="NAD(P)-bd_dom_sf"/>
</dbReference>
<organism evidence="2 3">
    <name type="scientific">Calocera cornea HHB12733</name>
    <dbReference type="NCBI Taxonomy" id="1353952"/>
    <lineage>
        <taxon>Eukaryota</taxon>
        <taxon>Fungi</taxon>
        <taxon>Dikarya</taxon>
        <taxon>Basidiomycota</taxon>
        <taxon>Agaricomycotina</taxon>
        <taxon>Dacrymycetes</taxon>
        <taxon>Dacrymycetales</taxon>
        <taxon>Dacrymycetaceae</taxon>
        <taxon>Calocera</taxon>
    </lineage>
</organism>
<accession>A0A165GXV6</accession>
<evidence type="ECO:0000256" key="1">
    <source>
        <dbReference type="ARBA" id="ARBA00023002"/>
    </source>
</evidence>
<keyword evidence="1" id="KW-0560">Oxidoreductase</keyword>
<name>A0A165GXV6_9BASI</name>
<dbReference type="InParanoid" id="A0A165GXV6"/>
<sequence>MSIPDLPPNTTLEGRSVLVTGANVGLGYASALKALQLGASPVYITTRTASKGSNARDSLLADPVVKQRNPSAVVQAYELEMATWEGVTSFANKFLADRKVAGETLDIAILNAGIFNMGFELAPTGNEAVLQVDYLSTALVALLLLPLLESSTTQEHTARLMIVSSTTHTYENLLTVPFGDSNYIDSLSTKEAFSSPRQRYGLSKLLVVFFLRELSSRVSSDKVIINTVCPGMIKTELPRQAPWFIRPLMYVWYSLATNPVEKGADCYIHAVASVGKDSHGLWYQRMKLTPYADIVTNSEGEELQKRIWNDTMQVLGRVVPGVGSDL</sequence>
<evidence type="ECO:0000313" key="3">
    <source>
        <dbReference type="Proteomes" id="UP000076842"/>
    </source>
</evidence>
<reference evidence="2 3" key="1">
    <citation type="journal article" date="2016" name="Mol. Biol. Evol.">
        <title>Comparative Genomics of Early-Diverging Mushroom-Forming Fungi Provides Insights into the Origins of Lignocellulose Decay Capabilities.</title>
        <authorList>
            <person name="Nagy L.G."/>
            <person name="Riley R."/>
            <person name="Tritt A."/>
            <person name="Adam C."/>
            <person name="Daum C."/>
            <person name="Floudas D."/>
            <person name="Sun H."/>
            <person name="Yadav J.S."/>
            <person name="Pangilinan J."/>
            <person name="Larsson K.H."/>
            <person name="Matsuura K."/>
            <person name="Barry K."/>
            <person name="Labutti K."/>
            <person name="Kuo R."/>
            <person name="Ohm R.A."/>
            <person name="Bhattacharya S.S."/>
            <person name="Shirouzu T."/>
            <person name="Yoshinaga Y."/>
            <person name="Martin F.M."/>
            <person name="Grigoriev I.V."/>
            <person name="Hibbett D.S."/>
        </authorList>
    </citation>
    <scope>NUCLEOTIDE SEQUENCE [LARGE SCALE GENOMIC DNA]</scope>
    <source>
        <strain evidence="2 3">HHB12733</strain>
    </source>
</reference>
<keyword evidence="3" id="KW-1185">Reference proteome</keyword>
<dbReference type="PRINTS" id="PR00081">
    <property type="entry name" value="GDHRDH"/>
</dbReference>
<dbReference type="Gene3D" id="3.40.50.720">
    <property type="entry name" value="NAD(P)-binding Rossmann-like Domain"/>
    <property type="match status" value="1"/>
</dbReference>
<evidence type="ECO:0000313" key="2">
    <source>
        <dbReference type="EMBL" id="KZT58627.1"/>
    </source>
</evidence>
<dbReference type="Pfam" id="PF00106">
    <property type="entry name" value="adh_short"/>
    <property type="match status" value="1"/>
</dbReference>
<proteinExistence type="predicted"/>
<dbReference type="GO" id="GO:0016491">
    <property type="term" value="F:oxidoreductase activity"/>
    <property type="evidence" value="ECO:0007669"/>
    <property type="project" value="UniProtKB-KW"/>
</dbReference>
<dbReference type="OrthoDB" id="542013at2759"/>
<dbReference type="InterPro" id="IPR002347">
    <property type="entry name" value="SDR_fam"/>
</dbReference>
<gene>
    <name evidence="2" type="ORF">CALCODRAFT_494725</name>
</gene>
<dbReference type="PANTHER" id="PTHR43157:SF31">
    <property type="entry name" value="PHOSPHATIDYLINOSITOL-GLYCAN BIOSYNTHESIS CLASS F PROTEIN"/>
    <property type="match status" value="1"/>
</dbReference>
<dbReference type="EMBL" id="KV423949">
    <property type="protein sequence ID" value="KZT58627.1"/>
    <property type="molecule type" value="Genomic_DNA"/>
</dbReference>
<dbReference type="SUPFAM" id="SSF51735">
    <property type="entry name" value="NAD(P)-binding Rossmann-fold domains"/>
    <property type="match status" value="1"/>
</dbReference>
<dbReference type="PANTHER" id="PTHR43157">
    <property type="entry name" value="PHOSPHATIDYLINOSITOL-GLYCAN BIOSYNTHESIS CLASS F PROTEIN-RELATED"/>
    <property type="match status" value="1"/>
</dbReference>
<dbReference type="STRING" id="1353952.A0A165GXV6"/>
<protein>
    <submittedName>
        <fullName evidence="2">NAD(P)-binding protein</fullName>
    </submittedName>
</protein>